<evidence type="ECO:0000313" key="4">
    <source>
        <dbReference type="Proteomes" id="UP000783588"/>
    </source>
</evidence>
<dbReference type="GO" id="GO:0016787">
    <property type="term" value="F:hydrolase activity"/>
    <property type="evidence" value="ECO:0007669"/>
    <property type="project" value="UniProtKB-KW"/>
</dbReference>
<evidence type="ECO:0000313" key="3">
    <source>
        <dbReference type="EMBL" id="MBU5489189.1"/>
    </source>
</evidence>
<feature type="transmembrane region" description="Helical" evidence="1">
    <location>
        <begin position="7"/>
        <end position="27"/>
    </location>
</feature>
<keyword evidence="1" id="KW-0812">Transmembrane</keyword>
<dbReference type="RefSeq" id="WP_216468801.1">
    <property type="nucleotide sequence ID" value="NZ_JAHLQI010000001.1"/>
</dbReference>
<gene>
    <name evidence="3" type="ORF">KQI75_00870</name>
</gene>
<comment type="caution">
    <text evidence="3">The sequence shown here is derived from an EMBL/GenBank/DDBJ whole genome shotgun (WGS) entry which is preliminary data.</text>
</comment>
<keyword evidence="1" id="KW-1133">Transmembrane helix</keyword>
<keyword evidence="3" id="KW-0378">Hydrolase</keyword>
<protein>
    <submittedName>
        <fullName evidence="3">Alpha/beta hydrolase</fullName>
    </submittedName>
</protein>
<organism evidence="3 4">
    <name type="scientific">Butyricicoccus intestinisimiae</name>
    <dbReference type="NCBI Taxonomy" id="2841509"/>
    <lineage>
        <taxon>Bacteria</taxon>
        <taxon>Bacillati</taxon>
        <taxon>Bacillota</taxon>
        <taxon>Clostridia</taxon>
        <taxon>Eubacteriales</taxon>
        <taxon>Butyricicoccaceae</taxon>
        <taxon>Butyricicoccus</taxon>
    </lineage>
</organism>
<evidence type="ECO:0000259" key="2">
    <source>
        <dbReference type="Pfam" id="PF12695"/>
    </source>
</evidence>
<dbReference type="Pfam" id="PF12695">
    <property type="entry name" value="Abhydrolase_5"/>
    <property type="match status" value="1"/>
</dbReference>
<keyword evidence="4" id="KW-1185">Reference proteome</keyword>
<dbReference type="InterPro" id="IPR029059">
    <property type="entry name" value="AB_hydrolase_5"/>
</dbReference>
<reference evidence="3 4" key="1">
    <citation type="submission" date="2021-06" db="EMBL/GenBank/DDBJ databases">
        <authorList>
            <person name="Sun Q."/>
            <person name="Li D."/>
        </authorList>
    </citation>
    <scope>NUCLEOTIDE SEQUENCE [LARGE SCALE GENOMIC DNA]</scope>
    <source>
        <strain evidence="3 4">MSJd-7</strain>
    </source>
</reference>
<evidence type="ECO:0000256" key="1">
    <source>
        <dbReference type="SAM" id="Phobius"/>
    </source>
</evidence>
<feature type="domain" description="Alpha/beta hydrolase fold-5" evidence="2">
    <location>
        <begin position="69"/>
        <end position="231"/>
    </location>
</feature>
<dbReference type="Proteomes" id="UP000783588">
    <property type="component" value="Unassembled WGS sequence"/>
</dbReference>
<keyword evidence="1" id="KW-0472">Membrane</keyword>
<name>A0ABS6EQR0_9FIRM</name>
<sequence length="247" mass="27295">MNKRQRLLWPIHAMLIGLVIICVISMGKYIHNYYHATAQAQAVLEHPEVTVEQINSRTLAFIPEQPKAALIFYPGGKVEYTAYAPLMQELSKQGFLCLLEKMPVNLAVLDITAADGLREKFPDIEKWYIGGHSLGGSMAAIYASRHADQLDGLVLLAAYSTADLRRTKLKTLCIYGSNDGVMNRDKYRGYKGNLPVYYAETIISGGNHSYFGSYGQQGGDGTASISNEEQMAVTASICRSIFLENDS</sequence>
<dbReference type="EMBL" id="JAHLQI010000001">
    <property type="protein sequence ID" value="MBU5489189.1"/>
    <property type="molecule type" value="Genomic_DNA"/>
</dbReference>
<proteinExistence type="predicted"/>
<accession>A0ABS6EQR0</accession>